<keyword evidence="1" id="KW-0812">Transmembrane</keyword>
<keyword evidence="1" id="KW-0472">Membrane</keyword>
<protein>
    <submittedName>
        <fullName evidence="2">Uncharacterized protein</fullName>
    </submittedName>
</protein>
<organism evidence="2 3">
    <name type="scientific">Streptomyces qaidamensis</name>
    <dbReference type="NCBI Taxonomy" id="1783515"/>
    <lineage>
        <taxon>Bacteria</taxon>
        <taxon>Bacillati</taxon>
        <taxon>Actinomycetota</taxon>
        <taxon>Actinomycetes</taxon>
        <taxon>Kitasatosporales</taxon>
        <taxon>Streptomycetaceae</taxon>
        <taxon>Streptomyces</taxon>
        <taxon>Streptomyces aurantiacus group</taxon>
    </lineage>
</organism>
<dbReference type="AlphaFoldDB" id="A0A143BSN6"/>
<evidence type="ECO:0000313" key="2">
    <source>
        <dbReference type="EMBL" id="AMW08134.1"/>
    </source>
</evidence>
<evidence type="ECO:0000256" key="1">
    <source>
        <dbReference type="SAM" id="Phobius"/>
    </source>
</evidence>
<keyword evidence="3" id="KW-1185">Reference proteome</keyword>
<reference evidence="3" key="1">
    <citation type="submission" date="2016-04" db="EMBL/GenBank/DDBJ databases">
        <authorList>
            <person name="Zhang B."/>
        </authorList>
    </citation>
    <scope>NUCLEOTIDE SEQUENCE [LARGE SCALE GENOMIC DNA]</scope>
    <source>
        <strain evidence="3">S10</strain>
    </source>
</reference>
<feature type="transmembrane region" description="Helical" evidence="1">
    <location>
        <begin position="17"/>
        <end position="37"/>
    </location>
</feature>
<dbReference type="RefSeq" id="WP_062924612.1">
    <property type="nucleotide sequence ID" value="NZ_CP015098.1"/>
</dbReference>
<feature type="transmembrane region" description="Helical" evidence="1">
    <location>
        <begin position="43"/>
        <end position="64"/>
    </location>
</feature>
<sequence length="66" mass="6423">MTTLPPGPPDPLLSQRALLVLLTAAFLGTVIGILTFLSGGSAATAVVAGLVAAGASTLGLHTLIGR</sequence>
<dbReference type="KEGG" id="stsi:A4E84_00345"/>
<proteinExistence type="predicted"/>
<gene>
    <name evidence="2" type="ORF">A4E84_00345</name>
</gene>
<evidence type="ECO:0000313" key="3">
    <source>
        <dbReference type="Proteomes" id="UP000076096"/>
    </source>
</evidence>
<keyword evidence="1" id="KW-1133">Transmembrane helix</keyword>
<accession>A0A143BSN6</accession>
<dbReference type="Proteomes" id="UP000076096">
    <property type="component" value="Chromosome"/>
</dbReference>
<name>A0A143BSN6_9ACTN</name>
<dbReference type="EMBL" id="CP015098">
    <property type="protein sequence ID" value="AMW08134.1"/>
    <property type="molecule type" value="Genomic_DNA"/>
</dbReference>